<dbReference type="SUPFAM" id="SSF51445">
    <property type="entry name" value="(Trans)glycosidases"/>
    <property type="match status" value="1"/>
</dbReference>
<dbReference type="GO" id="GO:0009986">
    <property type="term" value="C:cell surface"/>
    <property type="evidence" value="ECO:0007669"/>
    <property type="project" value="TreeGrafter"/>
</dbReference>
<dbReference type="GO" id="GO:0005576">
    <property type="term" value="C:extracellular region"/>
    <property type="evidence" value="ECO:0007669"/>
    <property type="project" value="TreeGrafter"/>
</dbReference>
<reference evidence="22" key="2">
    <citation type="submission" date="2020-03" db="EMBL/GenBank/DDBJ databases">
        <authorList>
            <person name="Fu F.-F."/>
            <person name="Chen J."/>
        </authorList>
    </citation>
    <scope>NUCLEOTIDE SEQUENCE</scope>
    <source>
        <strain evidence="22">Lc1</strain>
    </source>
</reference>
<feature type="signal peptide" evidence="21">
    <location>
        <begin position="1"/>
        <end position="19"/>
    </location>
</feature>
<evidence type="ECO:0000256" key="16">
    <source>
        <dbReference type="ARBA" id="ARBA00023316"/>
    </source>
</evidence>
<dbReference type="Proteomes" id="UP000613401">
    <property type="component" value="Unassembled WGS sequence"/>
</dbReference>
<evidence type="ECO:0000256" key="13">
    <source>
        <dbReference type="ARBA" id="ARBA00023180"/>
    </source>
</evidence>
<sequence>MRLSQTLTALVLAVSLANAARGFNYGATFSDGRAKTLNDYEAEFRTAASLAGTDGAFTSARLYTMIQSGTTNDPISAIQAAIATKTSLLLGLWASAGDAQFAHEIEALKKTIAQYGDQLHGLIDGISVGSEDLYRLSPMGVAAGSNPGAQPGSIVDYIAQVRAAIAGSPLEGAPIGHVDTWTAWGNSSNKAVVDACDWVGMDAYPFFDDFAPNSIDDSQDRFVDGLGKTLGGAGGKPIWITETGWPVSGKTVGKAVASPENAKKYYDTIGCPMFANGTNVWWYTFQDSSPITPDPSFGVVGSVLSNTPIFDLSCPGKASASSSYSAPVVTSTVAAEGVHASTGNSASPIVTPGAGSVANATYSRTTFAAQTTGANAGTIHNSSTTATPTSVVIPASGNKVPISLGILVGLVATAML</sequence>
<dbReference type="GO" id="GO:0009277">
    <property type="term" value="C:fungal-type cell wall"/>
    <property type="evidence" value="ECO:0007669"/>
    <property type="project" value="TreeGrafter"/>
</dbReference>
<gene>
    <name evidence="22" type="ORF">GCG54_00005325</name>
</gene>
<keyword evidence="15" id="KW-0449">Lipoprotein</keyword>
<protein>
    <recommendedName>
        <fullName evidence="6">Probable glucan endo-1,3-beta-glucosidase eglC</fullName>
        <ecNumber evidence="5">3.2.1.39</ecNumber>
    </recommendedName>
    <alternativeName>
        <fullName evidence="19">Endo-1,3-beta-glucanase eglC</fullName>
    </alternativeName>
    <alternativeName>
        <fullName evidence="20">Laminarinase eglC</fullName>
    </alternativeName>
</protein>
<evidence type="ECO:0000256" key="7">
    <source>
        <dbReference type="ARBA" id="ARBA00022512"/>
    </source>
</evidence>
<organism evidence="22 23">
    <name type="scientific">Colletotrichum gloeosporioides</name>
    <name type="common">Anthracnose fungus</name>
    <name type="synonym">Glomerella cingulata</name>
    <dbReference type="NCBI Taxonomy" id="474922"/>
    <lineage>
        <taxon>Eukaryota</taxon>
        <taxon>Fungi</taxon>
        <taxon>Dikarya</taxon>
        <taxon>Ascomycota</taxon>
        <taxon>Pezizomycotina</taxon>
        <taxon>Sordariomycetes</taxon>
        <taxon>Hypocreomycetidae</taxon>
        <taxon>Glomerellales</taxon>
        <taxon>Glomerellaceae</taxon>
        <taxon>Colletotrichum</taxon>
        <taxon>Colletotrichum gloeosporioides species complex</taxon>
    </lineage>
</organism>
<evidence type="ECO:0000256" key="6">
    <source>
        <dbReference type="ARBA" id="ARBA00019762"/>
    </source>
</evidence>
<evidence type="ECO:0000313" key="23">
    <source>
        <dbReference type="Proteomes" id="UP000613401"/>
    </source>
</evidence>
<keyword evidence="16" id="KW-0961">Cell wall biogenesis/degradation</keyword>
<accession>A0A8H4CTN4</accession>
<evidence type="ECO:0000256" key="3">
    <source>
        <dbReference type="ARBA" id="ARBA00004609"/>
    </source>
</evidence>
<comment type="subcellular location">
    <subcellularLocation>
        <location evidence="3">Cell membrane</location>
        <topology evidence="3">Lipid-anchor</topology>
        <topology evidence="3">GPI-anchor</topology>
    </subcellularLocation>
    <subcellularLocation>
        <location evidence="2">Secreted</location>
        <location evidence="2">Cell wall</location>
    </subcellularLocation>
</comment>
<keyword evidence="9" id="KW-0336">GPI-anchor</keyword>
<keyword evidence="14" id="KW-0119">Carbohydrate metabolism</keyword>
<dbReference type="RefSeq" id="XP_045268941.1">
    <property type="nucleotide sequence ID" value="XM_045405350.1"/>
</dbReference>
<dbReference type="EC" id="3.2.1.39" evidence="5"/>
<evidence type="ECO:0000256" key="14">
    <source>
        <dbReference type="ARBA" id="ARBA00023277"/>
    </source>
</evidence>
<proteinExistence type="inferred from homology"/>
<evidence type="ECO:0000256" key="8">
    <source>
        <dbReference type="ARBA" id="ARBA00022525"/>
    </source>
</evidence>
<comment type="catalytic activity">
    <reaction evidence="1">
        <text>Hydrolysis of (1-&gt;3)-beta-D-glucosidic linkages in (1-&gt;3)-beta-D-glucans.</text>
        <dbReference type="EC" id="3.2.1.39"/>
    </reaction>
</comment>
<dbReference type="GeneID" id="69012476"/>
<dbReference type="GO" id="GO:0042973">
    <property type="term" value="F:glucan endo-1,3-beta-D-glucosidase activity"/>
    <property type="evidence" value="ECO:0007669"/>
    <property type="project" value="UniProtKB-EC"/>
</dbReference>
<keyword evidence="8" id="KW-0964">Secreted</keyword>
<dbReference type="GO" id="GO:0071555">
    <property type="term" value="P:cell wall organization"/>
    <property type="evidence" value="ECO:0007669"/>
    <property type="project" value="UniProtKB-KW"/>
</dbReference>
<dbReference type="EMBL" id="WVTB01000015">
    <property type="protein sequence ID" value="KAF3809782.1"/>
    <property type="molecule type" value="Genomic_DNA"/>
</dbReference>
<dbReference type="PANTHER" id="PTHR16631">
    <property type="entry name" value="GLUCAN 1,3-BETA-GLUCOSIDASE"/>
    <property type="match status" value="1"/>
</dbReference>
<dbReference type="PANTHER" id="PTHR16631:SF13">
    <property type="entry name" value="GLUCAN ENDO-1,3-BETA-GLUCOSIDASE EGLC-RELATED"/>
    <property type="match status" value="1"/>
</dbReference>
<comment type="caution">
    <text evidence="22">The sequence shown here is derived from an EMBL/GenBank/DDBJ whole genome shotgun (WGS) entry which is preliminary data.</text>
</comment>
<evidence type="ECO:0000256" key="18">
    <source>
        <dbReference type="ARBA" id="ARBA00025152"/>
    </source>
</evidence>
<keyword evidence="11" id="KW-0378">Hydrolase</keyword>
<dbReference type="Gene3D" id="3.20.20.80">
    <property type="entry name" value="Glycosidases"/>
    <property type="match status" value="1"/>
</dbReference>
<dbReference type="InterPro" id="IPR017853">
    <property type="entry name" value="GH"/>
</dbReference>
<evidence type="ECO:0000256" key="19">
    <source>
        <dbReference type="ARBA" id="ARBA00032134"/>
    </source>
</evidence>
<evidence type="ECO:0000256" key="12">
    <source>
        <dbReference type="ARBA" id="ARBA00023136"/>
    </source>
</evidence>
<evidence type="ECO:0000256" key="5">
    <source>
        <dbReference type="ARBA" id="ARBA00012780"/>
    </source>
</evidence>
<evidence type="ECO:0000313" key="22">
    <source>
        <dbReference type="EMBL" id="KAF3809782.1"/>
    </source>
</evidence>
<keyword evidence="12" id="KW-0472">Membrane</keyword>
<dbReference type="GO" id="GO:0005886">
    <property type="term" value="C:plasma membrane"/>
    <property type="evidence" value="ECO:0007669"/>
    <property type="project" value="UniProtKB-SubCell"/>
</dbReference>
<evidence type="ECO:0000256" key="10">
    <source>
        <dbReference type="ARBA" id="ARBA00022729"/>
    </source>
</evidence>
<reference evidence="22" key="1">
    <citation type="journal article" date="2020" name="Phytopathology">
        <title>Genome sequence and comparative analysis of Colletotrichum gloeosporioides isolated from Liriodendron leaves.</title>
        <authorList>
            <person name="Fu F.F."/>
            <person name="Hao Z."/>
            <person name="Wang P."/>
            <person name="Lu Y."/>
            <person name="Xue L.J."/>
            <person name="Wei G."/>
            <person name="Tian Y."/>
            <person name="Baishi H."/>
            <person name="Xu H."/>
            <person name="Shi J."/>
            <person name="Cheng T."/>
            <person name="Wang G."/>
            <person name="Yi Y."/>
            <person name="Chen J."/>
        </authorList>
    </citation>
    <scope>NUCLEOTIDE SEQUENCE</scope>
    <source>
        <strain evidence="22">Lc1</strain>
    </source>
</reference>
<feature type="chain" id="PRO_5034669698" description="Probable glucan endo-1,3-beta-glucosidase eglC" evidence="21">
    <location>
        <begin position="20"/>
        <end position="416"/>
    </location>
</feature>
<keyword evidence="10 21" id="KW-0732">Signal</keyword>
<evidence type="ECO:0000256" key="21">
    <source>
        <dbReference type="SAM" id="SignalP"/>
    </source>
</evidence>
<dbReference type="AlphaFoldDB" id="A0A8H4CTN4"/>
<evidence type="ECO:0000256" key="15">
    <source>
        <dbReference type="ARBA" id="ARBA00023288"/>
    </source>
</evidence>
<evidence type="ECO:0000256" key="17">
    <source>
        <dbReference type="ARBA" id="ARBA00023326"/>
    </source>
</evidence>
<comment type="similarity">
    <text evidence="4">Belongs to the glycosyl hydrolase 17 family.</text>
</comment>
<evidence type="ECO:0000256" key="4">
    <source>
        <dbReference type="ARBA" id="ARBA00008773"/>
    </source>
</evidence>
<dbReference type="FunFam" id="3.20.20.80:FF:000233">
    <property type="entry name" value="Probable glucan endo-1,3-beta-glucosidase eglC"/>
    <property type="match status" value="1"/>
</dbReference>
<keyword evidence="23" id="KW-1185">Reference proteome</keyword>
<dbReference type="InterPro" id="IPR050732">
    <property type="entry name" value="Beta-glucan_modifiers"/>
</dbReference>
<keyword evidence="13" id="KW-0325">Glycoprotein</keyword>
<keyword evidence="7" id="KW-0134">Cell wall</keyword>
<dbReference type="GO" id="GO:0000272">
    <property type="term" value="P:polysaccharide catabolic process"/>
    <property type="evidence" value="ECO:0007669"/>
    <property type="project" value="UniProtKB-KW"/>
</dbReference>
<dbReference type="GO" id="GO:0098552">
    <property type="term" value="C:side of membrane"/>
    <property type="evidence" value="ECO:0007669"/>
    <property type="project" value="UniProtKB-KW"/>
</dbReference>
<comment type="function">
    <text evidence="18">Glucanases play a role in cell expansion during growth, in cell-cell fusion during mating, and in spore release during sporulation. This enzyme may be involved in beta-glucan degradation and also function biosynthetically as a transglycosylase.</text>
</comment>
<name>A0A8H4CTN4_COLGL</name>
<evidence type="ECO:0000256" key="1">
    <source>
        <dbReference type="ARBA" id="ARBA00000382"/>
    </source>
</evidence>
<evidence type="ECO:0000256" key="11">
    <source>
        <dbReference type="ARBA" id="ARBA00022801"/>
    </source>
</evidence>
<evidence type="ECO:0000256" key="2">
    <source>
        <dbReference type="ARBA" id="ARBA00004191"/>
    </source>
</evidence>
<keyword evidence="17" id="KW-0624">Polysaccharide degradation</keyword>
<evidence type="ECO:0000256" key="20">
    <source>
        <dbReference type="ARBA" id="ARBA00032906"/>
    </source>
</evidence>
<evidence type="ECO:0000256" key="9">
    <source>
        <dbReference type="ARBA" id="ARBA00022622"/>
    </source>
</evidence>